<accession>A0ABT8L161</accession>
<evidence type="ECO:0000313" key="3">
    <source>
        <dbReference type="EMBL" id="MDN5211425.1"/>
    </source>
</evidence>
<reference evidence="3" key="1">
    <citation type="submission" date="2023-06" db="EMBL/GenBank/DDBJ databases">
        <title>Genomic of Agaribacillus aureum.</title>
        <authorList>
            <person name="Wang G."/>
        </authorList>
    </citation>
    <scope>NUCLEOTIDE SEQUENCE</scope>
    <source>
        <strain evidence="3">BMA12</strain>
    </source>
</reference>
<comment type="caution">
    <text evidence="3">The sequence shown here is derived from an EMBL/GenBank/DDBJ whole genome shotgun (WGS) entry which is preliminary data.</text>
</comment>
<keyword evidence="1" id="KW-0732">Signal</keyword>
<feature type="domain" description="Yeast cell wall synthesis Kre9/Knh1-like N-terminal" evidence="2">
    <location>
        <begin position="122"/>
        <end position="203"/>
    </location>
</feature>
<evidence type="ECO:0000259" key="2">
    <source>
        <dbReference type="Pfam" id="PF10342"/>
    </source>
</evidence>
<keyword evidence="4" id="KW-1185">Reference proteome</keyword>
<dbReference type="EMBL" id="JAUJEB010000001">
    <property type="protein sequence ID" value="MDN5211425.1"/>
    <property type="molecule type" value="Genomic_DNA"/>
</dbReference>
<dbReference type="RefSeq" id="WP_346756758.1">
    <property type="nucleotide sequence ID" value="NZ_JAUJEB010000001.1"/>
</dbReference>
<sequence>MIRRITAIICFFMLGYQAQGQIIENFRQEIIGDEVNIYFDLIANIEGQIFEVVLYCSDSSTYSQRLYFASGDVGKNVKPGKNKKVVWTNKEELTTYSLDQLTFEIKANIQSSSLYFIHPRDRNTVFKRGTTEKIEWLGGDINESLVIELYRFDVREKVISNTSNKGNTPWNIPLNLRPGVDYQLKMSVANKPSEPVFSTKFQIRRRIPNALKFIPAGIIAGVVTFLIANKEPNNELPGPPGPPN</sequence>
<dbReference type="Proteomes" id="UP001172083">
    <property type="component" value="Unassembled WGS sequence"/>
</dbReference>
<dbReference type="Pfam" id="PF10342">
    <property type="entry name" value="Kre9_KNH"/>
    <property type="match status" value="1"/>
</dbReference>
<dbReference type="InterPro" id="IPR018466">
    <property type="entry name" value="Kre9/Knh1-like_N"/>
</dbReference>
<protein>
    <submittedName>
        <fullName evidence="3">Ser-Thr-rich GPI-anchored membrane family protein</fullName>
    </submittedName>
</protein>
<organism evidence="3 4">
    <name type="scientific">Agaribacillus aureus</name>
    <dbReference type="NCBI Taxonomy" id="3051825"/>
    <lineage>
        <taxon>Bacteria</taxon>
        <taxon>Pseudomonadati</taxon>
        <taxon>Bacteroidota</taxon>
        <taxon>Cytophagia</taxon>
        <taxon>Cytophagales</taxon>
        <taxon>Splendidivirgaceae</taxon>
        <taxon>Agaribacillus</taxon>
    </lineage>
</organism>
<evidence type="ECO:0000256" key="1">
    <source>
        <dbReference type="ARBA" id="ARBA00022729"/>
    </source>
</evidence>
<proteinExistence type="predicted"/>
<name>A0ABT8L161_9BACT</name>
<gene>
    <name evidence="3" type="ORF">QQ020_05165</name>
</gene>
<evidence type="ECO:0000313" key="4">
    <source>
        <dbReference type="Proteomes" id="UP001172083"/>
    </source>
</evidence>